<dbReference type="RefSeq" id="WP_008480075.1">
    <property type="nucleotide sequence ID" value="NZ_CAGS01000420.1"/>
</dbReference>
<dbReference type="InterPro" id="IPR009061">
    <property type="entry name" value="DNA-bd_dom_put_sf"/>
</dbReference>
<name>I4EKR8_9BACT</name>
<keyword evidence="1" id="KW-0678">Repressor</keyword>
<proteinExistence type="predicted"/>
<sequence length="162" mass="18742">MAENRVGQSNEALRPIGAVAREVGLTPRAIRYYEEIGLLRPAVRVKGADRLFDESDVQRLRQIKRMRDVIGFTLAEIRELLDTDDVRAQLRTQFRGTSDPRVRREVLQTAIRLAEQRLGIVERKLEQVESVRSEELSRLARLRRLLAEEEAREEAAESHSKR</sequence>
<evidence type="ECO:0000256" key="4">
    <source>
        <dbReference type="ARBA" id="ARBA00023163"/>
    </source>
</evidence>
<dbReference type="OrthoDB" id="9791488at2"/>
<feature type="coiled-coil region" evidence="5">
    <location>
        <begin position="111"/>
        <end position="159"/>
    </location>
</feature>
<keyword evidence="4" id="KW-0804">Transcription</keyword>
<keyword evidence="8" id="KW-1185">Reference proteome</keyword>
<dbReference type="PANTHER" id="PTHR30204:SF69">
    <property type="entry name" value="MERR-FAMILY TRANSCRIPTIONAL REGULATOR"/>
    <property type="match status" value="1"/>
</dbReference>
<dbReference type="Proteomes" id="UP000004221">
    <property type="component" value="Unassembled WGS sequence"/>
</dbReference>
<gene>
    <name evidence="7" type="ORF">NITHO_4770004</name>
</gene>
<evidence type="ECO:0000256" key="3">
    <source>
        <dbReference type="ARBA" id="ARBA00023125"/>
    </source>
</evidence>
<reference evidence="7 8" key="1">
    <citation type="journal article" date="2012" name="ISME J.">
        <title>Nitrification expanded: discovery, physiology and genomics of a nitrite-oxidizing bacterium from the phylum Chloroflexi.</title>
        <authorList>
            <person name="Sorokin D.Y."/>
            <person name="Lucker S."/>
            <person name="Vejmelkova D."/>
            <person name="Kostrikina N.A."/>
            <person name="Kleerebezem R."/>
            <person name="Rijpstra W.I."/>
            <person name="Damste J.S."/>
            <person name="Le Paslier D."/>
            <person name="Muyzer G."/>
            <person name="Wagner M."/>
            <person name="van Loosdrecht M.C."/>
            <person name="Daims H."/>
        </authorList>
    </citation>
    <scope>NUCLEOTIDE SEQUENCE [LARGE SCALE GENOMIC DNA]</scope>
    <source>
        <strain evidence="8">none</strain>
    </source>
</reference>
<dbReference type="InterPro" id="IPR000551">
    <property type="entry name" value="MerR-type_HTH_dom"/>
</dbReference>
<evidence type="ECO:0000256" key="1">
    <source>
        <dbReference type="ARBA" id="ARBA00022491"/>
    </source>
</evidence>
<evidence type="ECO:0000256" key="2">
    <source>
        <dbReference type="ARBA" id="ARBA00023015"/>
    </source>
</evidence>
<feature type="domain" description="HTH merR-type" evidence="6">
    <location>
        <begin position="16"/>
        <end position="83"/>
    </location>
</feature>
<dbReference type="InterPro" id="IPR047057">
    <property type="entry name" value="MerR_fam"/>
</dbReference>
<dbReference type="AlphaFoldDB" id="I4EKR8"/>
<evidence type="ECO:0000259" key="6">
    <source>
        <dbReference type="PROSITE" id="PS50937"/>
    </source>
</evidence>
<dbReference type="PROSITE" id="PS00552">
    <property type="entry name" value="HTH_MERR_1"/>
    <property type="match status" value="1"/>
</dbReference>
<dbReference type="GO" id="GO:0003677">
    <property type="term" value="F:DNA binding"/>
    <property type="evidence" value="ECO:0007669"/>
    <property type="project" value="UniProtKB-KW"/>
</dbReference>
<protein>
    <submittedName>
        <fullName evidence="7">Putative Transcriptional regulator, MerR family</fullName>
    </submittedName>
</protein>
<organism evidence="7 8">
    <name type="scientific">Nitrolancea hollandica Lb</name>
    <dbReference type="NCBI Taxonomy" id="1129897"/>
    <lineage>
        <taxon>Bacteria</taxon>
        <taxon>Pseudomonadati</taxon>
        <taxon>Thermomicrobiota</taxon>
        <taxon>Thermomicrobia</taxon>
        <taxon>Sphaerobacterales</taxon>
        <taxon>Sphaerobacterineae</taxon>
        <taxon>Sphaerobacteraceae</taxon>
        <taxon>Nitrolancea</taxon>
    </lineage>
</organism>
<evidence type="ECO:0000256" key="5">
    <source>
        <dbReference type="SAM" id="Coils"/>
    </source>
</evidence>
<dbReference type="SUPFAM" id="SSF46955">
    <property type="entry name" value="Putative DNA-binding domain"/>
    <property type="match status" value="1"/>
</dbReference>
<dbReference type="Gene3D" id="1.10.1660.10">
    <property type="match status" value="1"/>
</dbReference>
<comment type="caution">
    <text evidence="7">The sequence shown here is derived from an EMBL/GenBank/DDBJ whole genome shotgun (WGS) entry which is preliminary data.</text>
</comment>
<keyword evidence="3" id="KW-0238">DNA-binding</keyword>
<dbReference type="PANTHER" id="PTHR30204">
    <property type="entry name" value="REDOX-CYCLING DRUG-SENSING TRANSCRIPTIONAL ACTIVATOR SOXR"/>
    <property type="match status" value="1"/>
</dbReference>
<accession>I4EKR8</accession>
<dbReference type="GO" id="GO:0003700">
    <property type="term" value="F:DNA-binding transcription factor activity"/>
    <property type="evidence" value="ECO:0007669"/>
    <property type="project" value="InterPro"/>
</dbReference>
<dbReference type="Pfam" id="PF13411">
    <property type="entry name" value="MerR_1"/>
    <property type="match status" value="1"/>
</dbReference>
<keyword evidence="2" id="KW-0805">Transcription regulation</keyword>
<dbReference type="PRINTS" id="PR00040">
    <property type="entry name" value="HTHMERR"/>
</dbReference>
<keyword evidence="5" id="KW-0175">Coiled coil</keyword>
<evidence type="ECO:0000313" key="7">
    <source>
        <dbReference type="EMBL" id="CCF85280.1"/>
    </source>
</evidence>
<evidence type="ECO:0000313" key="8">
    <source>
        <dbReference type="Proteomes" id="UP000004221"/>
    </source>
</evidence>
<dbReference type="EMBL" id="CAGS01000420">
    <property type="protein sequence ID" value="CCF85280.1"/>
    <property type="molecule type" value="Genomic_DNA"/>
</dbReference>
<dbReference type="SMART" id="SM00422">
    <property type="entry name" value="HTH_MERR"/>
    <property type="match status" value="1"/>
</dbReference>
<dbReference type="PROSITE" id="PS50937">
    <property type="entry name" value="HTH_MERR_2"/>
    <property type="match status" value="1"/>
</dbReference>